<name>A0ABS5QM72_9BACT</name>
<dbReference type="SUPFAM" id="SSF53756">
    <property type="entry name" value="UDP-Glycosyltransferase/glycogen phosphorylase"/>
    <property type="match status" value="1"/>
</dbReference>
<dbReference type="Gene3D" id="3.40.50.2000">
    <property type="entry name" value="Glycogen Phosphorylase B"/>
    <property type="match status" value="1"/>
</dbReference>
<evidence type="ECO:0000313" key="1">
    <source>
        <dbReference type="EMBL" id="MBS8122306.1"/>
    </source>
</evidence>
<evidence type="ECO:0008006" key="3">
    <source>
        <dbReference type="Google" id="ProtNLM"/>
    </source>
</evidence>
<protein>
    <recommendedName>
        <fullName evidence="3">Glycosyl transferase family 1 domain-containing protein</fullName>
    </recommendedName>
</protein>
<accession>A0ABS5QM72</accession>
<keyword evidence="2" id="KW-1185">Reference proteome</keyword>
<organism evidence="1 2">
    <name type="scientific">Candidatus Vampirococcus lugosii</name>
    <dbReference type="NCBI Taxonomy" id="2789015"/>
    <lineage>
        <taxon>Bacteria</taxon>
        <taxon>Candidatus Absconditibacteriota</taxon>
        <taxon>Vampirococcus</taxon>
    </lineage>
</organism>
<dbReference type="EMBL" id="JAEDAM010000069">
    <property type="protein sequence ID" value="MBS8122306.1"/>
    <property type="molecule type" value="Genomic_DNA"/>
</dbReference>
<comment type="caution">
    <text evidence="1">The sequence shown here is derived from an EMBL/GenBank/DDBJ whole genome shotgun (WGS) entry which is preliminary data.</text>
</comment>
<dbReference type="RefSeq" id="WP_213349747.1">
    <property type="nucleotide sequence ID" value="NZ_JAEDAM010000069.1"/>
</dbReference>
<evidence type="ECO:0000313" key="2">
    <source>
        <dbReference type="Proteomes" id="UP000680365"/>
    </source>
</evidence>
<gene>
    <name evidence="1" type="ORF">VAMP_275n65</name>
</gene>
<proteinExistence type="predicted"/>
<reference evidence="1 2" key="1">
    <citation type="journal article" date="2021" name="Nat. Commun.">
        <title>Reductive evolution and unique predatory mode in the CPR bacterium Vampirococcus lugosii.</title>
        <authorList>
            <person name="Moreira D."/>
            <person name="Zivanovic Y."/>
            <person name="Lopez-Archilla A.I."/>
            <person name="Iniesto M."/>
            <person name="Lopez-Garcia P."/>
        </authorList>
    </citation>
    <scope>NUCLEOTIDE SEQUENCE [LARGE SCALE GENOMIC DNA]</scope>
    <source>
        <strain evidence="1">Chiprana</strain>
    </source>
</reference>
<dbReference type="Proteomes" id="UP000680365">
    <property type="component" value="Unassembled WGS sequence"/>
</dbReference>
<sequence>MKNNLIYIHNIKVYKYNKTYYTNRAWIFNEFSKNYNIKLYCKTQLEAMSVGVVPICADEGGTYRTIDNYYNGSLFKKLD</sequence>